<dbReference type="PANTHER" id="PTHR43640">
    <property type="entry name" value="OS07G0260300 PROTEIN"/>
    <property type="match status" value="1"/>
</dbReference>
<gene>
    <name evidence="2" type="ORF">H6G74_14985</name>
</gene>
<dbReference type="Pfam" id="PF00578">
    <property type="entry name" value="AhpC-TSA"/>
    <property type="match status" value="1"/>
</dbReference>
<dbReference type="SUPFAM" id="SSF52833">
    <property type="entry name" value="Thioredoxin-like"/>
    <property type="match status" value="1"/>
</dbReference>
<dbReference type="PANTHER" id="PTHR43640:SF1">
    <property type="entry name" value="THIOREDOXIN-DEPENDENT PEROXIREDOXIN"/>
    <property type="match status" value="1"/>
</dbReference>
<comment type="caution">
    <text evidence="2">The sequence shown here is derived from an EMBL/GenBank/DDBJ whole genome shotgun (WGS) entry which is preliminary data.</text>
</comment>
<protein>
    <submittedName>
        <fullName evidence="2">Thioredoxin family protein</fullName>
    </submittedName>
</protein>
<accession>A0ABR8FXG1</accession>
<feature type="domain" description="Thioredoxin" evidence="1">
    <location>
        <begin position="9"/>
        <end position="168"/>
    </location>
</feature>
<dbReference type="EMBL" id="JACJTB010000018">
    <property type="protein sequence ID" value="MBD2595625.1"/>
    <property type="molecule type" value="Genomic_DNA"/>
</dbReference>
<evidence type="ECO:0000313" key="2">
    <source>
        <dbReference type="EMBL" id="MBD2595625.1"/>
    </source>
</evidence>
<name>A0ABR8FXG1_9NOSO</name>
<dbReference type="InterPro" id="IPR000866">
    <property type="entry name" value="AhpC/TSA"/>
</dbReference>
<dbReference type="CDD" id="cd02969">
    <property type="entry name" value="PRX_like1"/>
    <property type="match status" value="1"/>
</dbReference>
<reference evidence="2 3" key="1">
    <citation type="journal article" date="2020" name="ISME J.">
        <title>Comparative genomics reveals insights into cyanobacterial evolution and habitat adaptation.</title>
        <authorList>
            <person name="Chen M.Y."/>
            <person name="Teng W.K."/>
            <person name="Zhao L."/>
            <person name="Hu C.X."/>
            <person name="Zhou Y.K."/>
            <person name="Han B.P."/>
            <person name="Song L.R."/>
            <person name="Shu W.S."/>
        </authorList>
    </citation>
    <scope>NUCLEOTIDE SEQUENCE [LARGE SCALE GENOMIC DNA]</scope>
    <source>
        <strain evidence="2 3">FACHB-130</strain>
    </source>
</reference>
<dbReference type="Proteomes" id="UP000603457">
    <property type="component" value="Unassembled WGS sequence"/>
</dbReference>
<dbReference type="PROSITE" id="PS51352">
    <property type="entry name" value="THIOREDOXIN_2"/>
    <property type="match status" value="1"/>
</dbReference>
<keyword evidence="3" id="KW-1185">Reference proteome</keyword>
<sequence>MAKTFSTMLPLGTLAPDFHLPDVVSGKTVSLADFANKKALLVIFLSRHCPYVQHIKYELAQLGKDYAQSTQSNLGIVAISANDVNTHPDDSPLYLKAFAQELDLTYPLLFDETQATAKSFFAACTPDFFLFDSTQRLVYRGQLDDSRPQNGIPVTGKDLRAAIDAVLAGRAVTLEQKPSIGCNIKWKPENEPAYYKNPAIAV</sequence>
<dbReference type="Gene3D" id="3.40.30.10">
    <property type="entry name" value="Glutaredoxin"/>
    <property type="match status" value="1"/>
</dbReference>
<proteinExistence type="predicted"/>
<dbReference type="RefSeq" id="WP_190968419.1">
    <property type="nucleotide sequence ID" value="NZ_JACJTB010000018.1"/>
</dbReference>
<dbReference type="InterPro" id="IPR013766">
    <property type="entry name" value="Thioredoxin_domain"/>
</dbReference>
<evidence type="ECO:0000259" key="1">
    <source>
        <dbReference type="PROSITE" id="PS51352"/>
    </source>
</evidence>
<dbReference type="InterPro" id="IPR047262">
    <property type="entry name" value="PRX-like1"/>
</dbReference>
<evidence type="ECO:0000313" key="3">
    <source>
        <dbReference type="Proteomes" id="UP000603457"/>
    </source>
</evidence>
<organism evidence="2 3">
    <name type="scientific">Nostoc spongiaeforme FACHB-130</name>
    <dbReference type="NCBI Taxonomy" id="1357510"/>
    <lineage>
        <taxon>Bacteria</taxon>
        <taxon>Bacillati</taxon>
        <taxon>Cyanobacteriota</taxon>
        <taxon>Cyanophyceae</taxon>
        <taxon>Nostocales</taxon>
        <taxon>Nostocaceae</taxon>
        <taxon>Nostoc</taxon>
    </lineage>
</organism>
<dbReference type="InterPro" id="IPR036249">
    <property type="entry name" value="Thioredoxin-like_sf"/>
</dbReference>